<protein>
    <recommendedName>
        <fullName evidence="1">Trimeric autotransporter adhesin YadA-like head domain-containing protein</fullName>
    </recommendedName>
</protein>
<name>J1IX04_9HYPH</name>
<organism evidence="2 3">
    <name type="scientific">Bartonella birtlesii LL-WM9</name>
    <dbReference type="NCBI Taxonomy" id="1094552"/>
    <lineage>
        <taxon>Bacteria</taxon>
        <taxon>Pseudomonadati</taxon>
        <taxon>Pseudomonadota</taxon>
        <taxon>Alphaproteobacteria</taxon>
        <taxon>Hyphomicrobiales</taxon>
        <taxon>Bartonellaceae</taxon>
        <taxon>Bartonella</taxon>
    </lineage>
</organism>
<reference evidence="2 3" key="1">
    <citation type="submission" date="2012-03" db="EMBL/GenBank/DDBJ databases">
        <title>The Genome Sequence of Bartonella birtlesii LL-WM9.</title>
        <authorList>
            <consortium name="The Broad Institute Genome Sequencing Platform"/>
            <consortium name="The Broad Institute Genome Sequencing Center for Infectious Disease"/>
            <person name="Feldgarden M."/>
            <person name="Kirby J."/>
            <person name="Kosoy M."/>
            <person name="Birtles R."/>
            <person name="Probert W.S."/>
            <person name="Chiaraviglio L."/>
            <person name="Young S.K."/>
            <person name="Zeng Q."/>
            <person name="Gargeya S."/>
            <person name="Fitzgerald M."/>
            <person name="Haas B."/>
            <person name="Abouelleil A."/>
            <person name="Alvarado L."/>
            <person name="Arachchi H.M."/>
            <person name="Berlin A."/>
            <person name="Chapman S.B."/>
            <person name="Gearin G."/>
            <person name="Goldberg J."/>
            <person name="Griggs A."/>
            <person name="Gujja S."/>
            <person name="Hansen M."/>
            <person name="Heiman D."/>
            <person name="Howarth C."/>
            <person name="Larimer J."/>
            <person name="Lui A."/>
            <person name="MacDonald P.J.P."/>
            <person name="McCowen C."/>
            <person name="Montmayeur A."/>
            <person name="Murphy C."/>
            <person name="Neiman D."/>
            <person name="Pearson M."/>
            <person name="Priest M."/>
            <person name="Roberts A."/>
            <person name="Saif S."/>
            <person name="Shea T."/>
            <person name="Sisk P."/>
            <person name="Stolte C."/>
            <person name="Sykes S."/>
            <person name="Wortman J."/>
            <person name="Nusbaum C."/>
            <person name="Birren B."/>
        </authorList>
    </citation>
    <scope>NUCLEOTIDE SEQUENCE [LARGE SCALE GENOMIC DNA]</scope>
    <source>
        <strain evidence="2 3">LL-WM9</strain>
    </source>
</reference>
<feature type="domain" description="Trimeric autotransporter adhesin YadA-like head" evidence="1">
    <location>
        <begin position="168"/>
        <end position="190"/>
    </location>
</feature>
<evidence type="ECO:0000313" key="2">
    <source>
        <dbReference type="EMBL" id="EJF76197.1"/>
    </source>
</evidence>
<comment type="caution">
    <text evidence="2">The sequence shown here is derived from an EMBL/GenBank/DDBJ whole genome shotgun (WGS) entry which is preliminary data.</text>
</comment>
<dbReference type="HOGENOM" id="CLU_1351355_0_0_5"/>
<sequence>MKELSIISKSNNWNYGHFSRHLFKNLFLGTTIVAFLSNTFPVYAKNFDVQVLQVIEKATKVYFQGKDNQNSFNISNSSKAGYLTALNATLAAKMNTSSDYANFLITLLSEKRKTAANVFGKSSNSLMNARAFASARAGSNSVALGLGANAEGKESVAIGKSAEAKRYRSTVIGSYAKASVKDSIALGTSSIADVNGGIAGYDP</sequence>
<dbReference type="SUPFAM" id="SSF101967">
    <property type="entry name" value="Adhesin YadA, collagen-binding domain"/>
    <property type="match status" value="1"/>
</dbReference>
<evidence type="ECO:0000259" key="1">
    <source>
        <dbReference type="Pfam" id="PF05658"/>
    </source>
</evidence>
<feature type="non-terminal residue" evidence="2">
    <location>
        <position position="203"/>
    </location>
</feature>
<feature type="domain" description="Trimeric autotransporter adhesin YadA-like head" evidence="1">
    <location>
        <begin position="138"/>
        <end position="162"/>
    </location>
</feature>
<dbReference type="Proteomes" id="UP000008748">
    <property type="component" value="Unassembled WGS sequence"/>
</dbReference>
<dbReference type="GO" id="GO:0019867">
    <property type="term" value="C:outer membrane"/>
    <property type="evidence" value="ECO:0007669"/>
    <property type="project" value="InterPro"/>
</dbReference>
<dbReference type="InterPro" id="IPR011049">
    <property type="entry name" value="Serralysin-like_metalloprot_C"/>
</dbReference>
<dbReference type="Pfam" id="PF05658">
    <property type="entry name" value="YadA_head"/>
    <property type="match status" value="2"/>
</dbReference>
<dbReference type="AlphaFoldDB" id="J1IX04"/>
<dbReference type="Gene3D" id="2.60.40.4050">
    <property type="match status" value="2"/>
</dbReference>
<gene>
    <name evidence="2" type="ORF">ME7_01186</name>
</gene>
<accession>J1IX04</accession>
<keyword evidence="3" id="KW-1185">Reference proteome</keyword>
<dbReference type="EMBL" id="AIMC01000021">
    <property type="protein sequence ID" value="EJF76197.1"/>
    <property type="molecule type" value="Genomic_DNA"/>
</dbReference>
<dbReference type="InterPro" id="IPR008640">
    <property type="entry name" value="Adhesin_Head_dom"/>
</dbReference>
<evidence type="ECO:0000313" key="3">
    <source>
        <dbReference type="Proteomes" id="UP000008748"/>
    </source>
</evidence>
<proteinExistence type="predicted"/>